<organism evidence="5 6">
    <name type="scientific">Ambrosia artemisiifolia</name>
    <name type="common">Common ragweed</name>
    <dbReference type="NCBI Taxonomy" id="4212"/>
    <lineage>
        <taxon>Eukaryota</taxon>
        <taxon>Viridiplantae</taxon>
        <taxon>Streptophyta</taxon>
        <taxon>Embryophyta</taxon>
        <taxon>Tracheophyta</taxon>
        <taxon>Spermatophyta</taxon>
        <taxon>Magnoliopsida</taxon>
        <taxon>eudicotyledons</taxon>
        <taxon>Gunneridae</taxon>
        <taxon>Pentapetalae</taxon>
        <taxon>asterids</taxon>
        <taxon>campanulids</taxon>
        <taxon>Asterales</taxon>
        <taxon>Asteraceae</taxon>
        <taxon>Asteroideae</taxon>
        <taxon>Heliantheae alliance</taxon>
        <taxon>Heliantheae</taxon>
        <taxon>Ambrosia</taxon>
    </lineage>
</organism>
<keyword evidence="3" id="KW-0722">Serine protease inhibitor</keyword>
<dbReference type="Proteomes" id="UP001206925">
    <property type="component" value="Unassembled WGS sequence"/>
</dbReference>
<comment type="similarity">
    <text evidence="1">Belongs to the protease inhibitor I13 (potato type I serine protease inhibitor) family.</text>
</comment>
<dbReference type="InterPro" id="IPR000864">
    <property type="entry name" value="Prot_inh_pot1"/>
</dbReference>
<sequence>MASISTSIPTSSPSLSVLQKPSITTHGSPVLRFQSRSKMRKLSCSLEGKPDVISDEDSVPSQFIVPGKNSWPELVGEKGEVAKAIIEKENPLVNAIILSENSPMILNYVSNRVWVVVNTDGVVIRTPTIG</sequence>
<evidence type="ECO:0000256" key="3">
    <source>
        <dbReference type="ARBA" id="ARBA00022900"/>
    </source>
</evidence>
<gene>
    <name evidence="5" type="ORF">M8C21_016220</name>
</gene>
<comment type="caution">
    <text evidence="5">The sequence shown here is derived from an EMBL/GenBank/DDBJ whole genome shotgun (WGS) entry which is preliminary data.</text>
</comment>
<evidence type="ECO:0000256" key="2">
    <source>
        <dbReference type="ARBA" id="ARBA00022690"/>
    </source>
</evidence>
<accession>A0AAD5BNE0</accession>
<feature type="region of interest" description="Disordered" evidence="4">
    <location>
        <begin position="1"/>
        <end position="20"/>
    </location>
</feature>
<keyword evidence="2" id="KW-0646">Protease inhibitor</keyword>
<dbReference type="Gene3D" id="3.30.10.10">
    <property type="entry name" value="Trypsin Inhibitor V, subunit A"/>
    <property type="match status" value="1"/>
</dbReference>
<dbReference type="GO" id="GO:0004867">
    <property type="term" value="F:serine-type endopeptidase inhibitor activity"/>
    <property type="evidence" value="ECO:0007669"/>
    <property type="project" value="UniProtKB-KW"/>
</dbReference>
<evidence type="ECO:0000313" key="5">
    <source>
        <dbReference type="EMBL" id="KAI7726530.1"/>
    </source>
</evidence>
<name>A0AAD5BNE0_AMBAR</name>
<protein>
    <submittedName>
        <fullName evidence="5">Uncharacterized protein</fullName>
    </submittedName>
</protein>
<evidence type="ECO:0000256" key="1">
    <source>
        <dbReference type="ARBA" id="ARBA00008210"/>
    </source>
</evidence>
<feature type="compositionally biased region" description="Low complexity" evidence="4">
    <location>
        <begin position="1"/>
        <end position="14"/>
    </location>
</feature>
<keyword evidence="6" id="KW-1185">Reference proteome</keyword>
<evidence type="ECO:0000256" key="4">
    <source>
        <dbReference type="SAM" id="MobiDB-lite"/>
    </source>
</evidence>
<dbReference type="Pfam" id="PF00280">
    <property type="entry name" value="potato_inhibit"/>
    <property type="match status" value="1"/>
</dbReference>
<dbReference type="SUPFAM" id="SSF54654">
    <property type="entry name" value="CI-2 family of serine protease inhibitors"/>
    <property type="match status" value="1"/>
</dbReference>
<dbReference type="PANTHER" id="PTHR33091">
    <property type="entry name" value="PROTEIN, PUTATIVE, EXPRESSED-RELATED"/>
    <property type="match status" value="1"/>
</dbReference>
<dbReference type="GO" id="GO:0009611">
    <property type="term" value="P:response to wounding"/>
    <property type="evidence" value="ECO:0007669"/>
    <property type="project" value="InterPro"/>
</dbReference>
<dbReference type="PROSITE" id="PS00285">
    <property type="entry name" value="POTATO_INHIBITOR"/>
    <property type="match status" value="1"/>
</dbReference>
<dbReference type="AlphaFoldDB" id="A0AAD5BNE0"/>
<dbReference type="EMBL" id="JAMZMK010011642">
    <property type="protein sequence ID" value="KAI7726530.1"/>
    <property type="molecule type" value="Genomic_DNA"/>
</dbReference>
<reference evidence="5" key="1">
    <citation type="submission" date="2022-06" db="EMBL/GenBank/DDBJ databases">
        <title>Uncovering the hologenomic basis of an extraordinary plant invasion.</title>
        <authorList>
            <person name="Bieker V.C."/>
            <person name="Martin M.D."/>
            <person name="Gilbert T."/>
            <person name="Hodgins K."/>
            <person name="Battlay P."/>
            <person name="Petersen B."/>
            <person name="Wilson J."/>
        </authorList>
    </citation>
    <scope>NUCLEOTIDE SEQUENCE</scope>
    <source>
        <strain evidence="5">AA19_3_7</strain>
        <tissue evidence="5">Leaf</tissue>
    </source>
</reference>
<evidence type="ECO:0000313" key="6">
    <source>
        <dbReference type="Proteomes" id="UP001206925"/>
    </source>
</evidence>
<dbReference type="PANTHER" id="PTHR33091:SF83">
    <property type="entry name" value="SERINE PROTEASE INHIBITOR, POTATO INHIBITOR I-TYPE FAMILY PROTEIN-RELATED"/>
    <property type="match status" value="1"/>
</dbReference>
<dbReference type="InterPro" id="IPR036354">
    <property type="entry name" value="Prot_inh_pot1_sf"/>
</dbReference>
<proteinExistence type="inferred from homology"/>